<gene>
    <name evidence="1" type="ORF">CRG98_001205</name>
</gene>
<sequence length="247" mass="28370">MRHRIPRGISYLTDSRLPHAEGRNLKSSGGSSGSPDDIPLRLSHHVTVGIPRHPHVTPVHYQALLSNMDFCFYFRYPPPIKFAFTFSLLFGLRVRCFGLRVHIYYFPDFASTFNAFRTPRPRTSRPHLLLSGLRIHGLRVHIYCFTDSASTDFASTFTVFWTSRPNLLLPDSTSTDFASTFTVFRTSRPHLLLSELRVHVYCFSNSASMFIAFRTPCPRTSRPRTSRPRTSHPPLLLSELRVHINCF</sequence>
<organism evidence="1 2">
    <name type="scientific">Punica granatum</name>
    <name type="common">Pomegranate</name>
    <dbReference type="NCBI Taxonomy" id="22663"/>
    <lineage>
        <taxon>Eukaryota</taxon>
        <taxon>Viridiplantae</taxon>
        <taxon>Streptophyta</taxon>
        <taxon>Embryophyta</taxon>
        <taxon>Tracheophyta</taxon>
        <taxon>Spermatophyta</taxon>
        <taxon>Magnoliopsida</taxon>
        <taxon>eudicotyledons</taxon>
        <taxon>Gunneridae</taxon>
        <taxon>Pentapetalae</taxon>
        <taxon>rosids</taxon>
        <taxon>malvids</taxon>
        <taxon>Myrtales</taxon>
        <taxon>Lythraceae</taxon>
        <taxon>Punica</taxon>
    </lineage>
</organism>
<keyword evidence="2" id="KW-1185">Reference proteome</keyword>
<proteinExistence type="predicted"/>
<evidence type="ECO:0000313" key="2">
    <source>
        <dbReference type="Proteomes" id="UP000233551"/>
    </source>
</evidence>
<name>A0A2I0LCH7_PUNGR</name>
<dbReference type="EMBL" id="PGOL01000052">
    <property type="protein sequence ID" value="PKI78384.1"/>
    <property type="molecule type" value="Genomic_DNA"/>
</dbReference>
<reference evidence="1 2" key="1">
    <citation type="submission" date="2017-11" db="EMBL/GenBank/DDBJ databases">
        <title>De-novo sequencing of pomegranate (Punica granatum L.) genome.</title>
        <authorList>
            <person name="Akparov Z."/>
            <person name="Amiraslanov A."/>
            <person name="Hajiyeva S."/>
            <person name="Abbasov M."/>
            <person name="Kaur K."/>
            <person name="Hamwieh A."/>
            <person name="Solovyev V."/>
            <person name="Salamov A."/>
            <person name="Braich B."/>
            <person name="Kosarev P."/>
            <person name="Mahmoud A."/>
            <person name="Hajiyev E."/>
            <person name="Babayeva S."/>
            <person name="Izzatullayeva V."/>
            <person name="Mammadov A."/>
            <person name="Mammadov A."/>
            <person name="Sharifova S."/>
            <person name="Ojaghi J."/>
            <person name="Eynullazada K."/>
            <person name="Bayramov B."/>
            <person name="Abdulazimova A."/>
            <person name="Shahmuradov I."/>
        </authorList>
    </citation>
    <scope>NUCLEOTIDE SEQUENCE [LARGE SCALE GENOMIC DNA]</scope>
    <source>
        <strain evidence="2">cv. AG2017</strain>
        <tissue evidence="1">Leaf</tissue>
    </source>
</reference>
<comment type="caution">
    <text evidence="1">The sequence shown here is derived from an EMBL/GenBank/DDBJ whole genome shotgun (WGS) entry which is preliminary data.</text>
</comment>
<dbReference type="AlphaFoldDB" id="A0A2I0LCH7"/>
<dbReference type="Proteomes" id="UP000233551">
    <property type="component" value="Unassembled WGS sequence"/>
</dbReference>
<protein>
    <submittedName>
        <fullName evidence="1">Uncharacterized protein</fullName>
    </submittedName>
</protein>
<accession>A0A2I0LCH7</accession>
<evidence type="ECO:0000313" key="1">
    <source>
        <dbReference type="EMBL" id="PKI78384.1"/>
    </source>
</evidence>